<feature type="domain" description="YbaK/aminoacyl-tRNA synthetase-associated" evidence="1">
    <location>
        <begin position="128"/>
        <end position="253"/>
    </location>
</feature>
<evidence type="ECO:0000313" key="3">
    <source>
        <dbReference type="Proteomes" id="UP001165065"/>
    </source>
</evidence>
<dbReference type="OrthoDB" id="1058301at2759"/>
<evidence type="ECO:0000259" key="1">
    <source>
        <dbReference type="Pfam" id="PF04073"/>
    </source>
</evidence>
<evidence type="ECO:0000313" key="2">
    <source>
        <dbReference type="EMBL" id="GMI43433.1"/>
    </source>
</evidence>
<dbReference type="CDD" id="cd04332">
    <property type="entry name" value="YbaK_like"/>
    <property type="match status" value="1"/>
</dbReference>
<dbReference type="Gene3D" id="3.90.960.10">
    <property type="entry name" value="YbaK/aminoacyl-tRNA synthetase-associated domain"/>
    <property type="match status" value="1"/>
</dbReference>
<dbReference type="InterPro" id="IPR007214">
    <property type="entry name" value="YbaK/aa-tRNA-synth-assoc-dom"/>
</dbReference>
<protein>
    <recommendedName>
        <fullName evidence="1">YbaK/aminoacyl-tRNA synthetase-associated domain-containing protein</fullName>
    </recommendedName>
</protein>
<sequence length="271" mass="30098">MTDLLILEQHAVYDECNLVSKYFLLPKEEPKLMLAQNGGAETKVVGATTLSKETGGTSTDEQLYNRIVILEKKILPKGPTPGPNMSDSVASVFRDVCKLGCYSATFKWVPSEYYSWELGRRAETLGAERIGQLTKAMLMENTRHKGESTRTNSKFYLVVVQYVATIDAKKLAEAVRALPPVSSRLNPTDFQFKVASEEDNDRLTGFKHNSVSPFGLKEDIPIVLSKAVKEEGVNFMWMGGGDVDLKLGMGVEEFVRSKAAFVLDVSDKRIM</sequence>
<gene>
    <name evidence="2" type="ORF">TrCOL_g4280</name>
</gene>
<dbReference type="EMBL" id="BRYA01001453">
    <property type="protein sequence ID" value="GMI43433.1"/>
    <property type="molecule type" value="Genomic_DNA"/>
</dbReference>
<dbReference type="SUPFAM" id="SSF55826">
    <property type="entry name" value="YbaK/ProRS associated domain"/>
    <property type="match status" value="1"/>
</dbReference>
<keyword evidence="3" id="KW-1185">Reference proteome</keyword>
<dbReference type="InterPro" id="IPR036754">
    <property type="entry name" value="YbaK/aa-tRNA-synt-asso_dom_sf"/>
</dbReference>
<reference evidence="3" key="1">
    <citation type="journal article" date="2023" name="Commun. Biol.">
        <title>Genome analysis of Parmales, the sister group of diatoms, reveals the evolutionary specialization of diatoms from phago-mixotrophs to photoautotrophs.</title>
        <authorList>
            <person name="Ban H."/>
            <person name="Sato S."/>
            <person name="Yoshikawa S."/>
            <person name="Yamada K."/>
            <person name="Nakamura Y."/>
            <person name="Ichinomiya M."/>
            <person name="Sato N."/>
            <person name="Blanc-Mathieu R."/>
            <person name="Endo H."/>
            <person name="Kuwata A."/>
            <person name="Ogata H."/>
        </authorList>
    </citation>
    <scope>NUCLEOTIDE SEQUENCE [LARGE SCALE GENOMIC DNA]</scope>
</reference>
<dbReference type="PANTHER" id="PTHR30411:SF4">
    <property type="entry name" value="YBAK_AMINOACYL-TRNA SYNTHETASE-ASSOCIATED DOMAIN-CONTAINING PROTEIN"/>
    <property type="match status" value="1"/>
</dbReference>
<dbReference type="PANTHER" id="PTHR30411">
    <property type="entry name" value="CYTOPLASMIC PROTEIN"/>
    <property type="match status" value="1"/>
</dbReference>
<dbReference type="AlphaFoldDB" id="A0A9W7GF27"/>
<accession>A0A9W7GF27</accession>
<comment type="caution">
    <text evidence="2">The sequence shown here is derived from an EMBL/GenBank/DDBJ whole genome shotgun (WGS) entry which is preliminary data.</text>
</comment>
<dbReference type="GO" id="GO:0002161">
    <property type="term" value="F:aminoacyl-tRNA deacylase activity"/>
    <property type="evidence" value="ECO:0007669"/>
    <property type="project" value="InterPro"/>
</dbReference>
<dbReference type="Proteomes" id="UP001165065">
    <property type="component" value="Unassembled WGS sequence"/>
</dbReference>
<name>A0A9W7GF27_9STRA</name>
<organism evidence="2 3">
    <name type="scientific">Triparma columacea</name>
    <dbReference type="NCBI Taxonomy" id="722753"/>
    <lineage>
        <taxon>Eukaryota</taxon>
        <taxon>Sar</taxon>
        <taxon>Stramenopiles</taxon>
        <taxon>Ochrophyta</taxon>
        <taxon>Bolidophyceae</taxon>
        <taxon>Parmales</taxon>
        <taxon>Triparmaceae</taxon>
        <taxon>Triparma</taxon>
    </lineage>
</organism>
<proteinExistence type="predicted"/>
<dbReference type="Pfam" id="PF04073">
    <property type="entry name" value="tRNA_edit"/>
    <property type="match status" value="1"/>
</dbReference>